<feature type="domain" description="Aminotransferase class I/classII large" evidence="7">
    <location>
        <begin position="31"/>
        <end position="382"/>
    </location>
</feature>
<dbReference type="PATRIC" id="fig|449659.4.peg.202"/>
<dbReference type="EMBL" id="JQCN01000001">
    <property type="protein sequence ID" value="KRO02778.1"/>
    <property type="molecule type" value="Genomic_DNA"/>
</dbReference>
<dbReference type="Proteomes" id="UP000051886">
    <property type="component" value="Unassembled WGS sequence"/>
</dbReference>
<keyword evidence="9" id="KW-1185">Reference proteome</keyword>
<evidence type="ECO:0000256" key="6">
    <source>
        <dbReference type="RuleBase" id="RU000481"/>
    </source>
</evidence>
<dbReference type="EC" id="2.6.1.-" evidence="6"/>
<name>A0A0R2LWP1_9LACO</name>
<organism evidence="8 9">
    <name type="scientific">Ligilactobacillus pobuzihii</name>
    <dbReference type="NCBI Taxonomy" id="449659"/>
    <lineage>
        <taxon>Bacteria</taxon>
        <taxon>Bacillati</taxon>
        <taxon>Bacillota</taxon>
        <taxon>Bacilli</taxon>
        <taxon>Lactobacillales</taxon>
        <taxon>Lactobacillaceae</taxon>
        <taxon>Ligilactobacillus</taxon>
    </lineage>
</organism>
<dbReference type="GO" id="GO:0008483">
    <property type="term" value="F:transaminase activity"/>
    <property type="evidence" value="ECO:0007669"/>
    <property type="project" value="UniProtKB-KW"/>
</dbReference>
<dbReference type="SUPFAM" id="SSF53383">
    <property type="entry name" value="PLP-dependent transferases"/>
    <property type="match status" value="1"/>
</dbReference>
<dbReference type="GO" id="GO:0030170">
    <property type="term" value="F:pyridoxal phosphate binding"/>
    <property type="evidence" value="ECO:0007669"/>
    <property type="project" value="InterPro"/>
</dbReference>
<keyword evidence="3 6" id="KW-0032">Aminotransferase</keyword>
<keyword evidence="5" id="KW-0663">Pyridoxal phosphate</keyword>
<dbReference type="InterPro" id="IPR015424">
    <property type="entry name" value="PyrdxlP-dep_Trfase"/>
</dbReference>
<evidence type="ECO:0000313" key="8">
    <source>
        <dbReference type="EMBL" id="KRO02778.1"/>
    </source>
</evidence>
<proteinExistence type="inferred from homology"/>
<protein>
    <recommendedName>
        <fullName evidence="6">Aminotransferase</fullName>
        <ecNumber evidence="6">2.6.1.-</ecNumber>
    </recommendedName>
</protein>
<evidence type="ECO:0000256" key="2">
    <source>
        <dbReference type="ARBA" id="ARBA00007441"/>
    </source>
</evidence>
<dbReference type="NCBIfam" id="NF005588">
    <property type="entry name" value="PRK07309.1"/>
    <property type="match status" value="1"/>
</dbReference>
<evidence type="ECO:0000256" key="1">
    <source>
        <dbReference type="ARBA" id="ARBA00001933"/>
    </source>
</evidence>
<dbReference type="AlphaFoldDB" id="A0A0R2LWP1"/>
<dbReference type="InterPro" id="IPR015422">
    <property type="entry name" value="PyrdxlP-dep_Trfase_small"/>
</dbReference>
<dbReference type="Pfam" id="PF00155">
    <property type="entry name" value="Aminotran_1_2"/>
    <property type="match status" value="1"/>
</dbReference>
<evidence type="ECO:0000256" key="4">
    <source>
        <dbReference type="ARBA" id="ARBA00022679"/>
    </source>
</evidence>
<dbReference type="InterPro" id="IPR050596">
    <property type="entry name" value="AspAT/PAT-like"/>
</dbReference>
<comment type="similarity">
    <text evidence="2 6">Belongs to the class-I pyridoxal-phosphate-dependent aminotransferase family.</text>
</comment>
<comment type="caution">
    <text evidence="8">The sequence shown here is derived from an EMBL/GenBank/DDBJ whole genome shotgun (WGS) entry which is preliminary data.</text>
</comment>
<dbReference type="PROSITE" id="PS00105">
    <property type="entry name" value="AA_TRANSFER_CLASS_1"/>
    <property type="match status" value="1"/>
</dbReference>
<accession>A0A0R2LWP1</accession>
<evidence type="ECO:0000313" key="9">
    <source>
        <dbReference type="Proteomes" id="UP000051886"/>
    </source>
</evidence>
<dbReference type="PANTHER" id="PTHR46383:SF4">
    <property type="entry name" value="AMINOTRANSFERASE"/>
    <property type="match status" value="1"/>
</dbReference>
<dbReference type="OrthoDB" id="9802328at2"/>
<dbReference type="InterPro" id="IPR004839">
    <property type="entry name" value="Aminotransferase_I/II_large"/>
</dbReference>
<evidence type="ECO:0000256" key="3">
    <source>
        <dbReference type="ARBA" id="ARBA00022576"/>
    </source>
</evidence>
<evidence type="ECO:0000259" key="7">
    <source>
        <dbReference type="Pfam" id="PF00155"/>
    </source>
</evidence>
<dbReference type="STRING" id="449659.IV66_GL000204"/>
<dbReference type="PANTHER" id="PTHR46383">
    <property type="entry name" value="ASPARTATE AMINOTRANSFERASE"/>
    <property type="match status" value="1"/>
</dbReference>
<gene>
    <name evidence="8" type="ORF">IV66_GL000204</name>
</gene>
<dbReference type="GO" id="GO:0006520">
    <property type="term" value="P:amino acid metabolic process"/>
    <property type="evidence" value="ECO:0007669"/>
    <property type="project" value="InterPro"/>
</dbReference>
<reference evidence="8 9" key="1">
    <citation type="journal article" date="2015" name="Genome Announc.">
        <title>Expanding the biotechnology potential of lactobacilli through comparative genomics of 213 strains and associated genera.</title>
        <authorList>
            <person name="Sun Z."/>
            <person name="Harris H.M."/>
            <person name="McCann A."/>
            <person name="Guo C."/>
            <person name="Argimon S."/>
            <person name="Zhang W."/>
            <person name="Yang X."/>
            <person name="Jeffery I.B."/>
            <person name="Cooney J.C."/>
            <person name="Kagawa T.F."/>
            <person name="Liu W."/>
            <person name="Song Y."/>
            <person name="Salvetti E."/>
            <person name="Wrobel A."/>
            <person name="Rasinkangas P."/>
            <person name="Parkhill J."/>
            <person name="Rea M.C."/>
            <person name="O'Sullivan O."/>
            <person name="Ritari J."/>
            <person name="Douillard F.P."/>
            <person name="Paul Ross R."/>
            <person name="Yang R."/>
            <person name="Briner A.E."/>
            <person name="Felis G.E."/>
            <person name="de Vos W.M."/>
            <person name="Barrangou R."/>
            <person name="Klaenhammer T.R."/>
            <person name="Caufield P.W."/>
            <person name="Cui Y."/>
            <person name="Zhang H."/>
            <person name="O'Toole P.W."/>
        </authorList>
    </citation>
    <scope>NUCLEOTIDE SEQUENCE [LARGE SCALE GENOMIC DNA]</scope>
    <source>
        <strain evidence="8 9">NBRC 103219</strain>
    </source>
</reference>
<dbReference type="CDD" id="cd00609">
    <property type="entry name" value="AAT_like"/>
    <property type="match status" value="1"/>
</dbReference>
<dbReference type="Gene3D" id="3.40.640.10">
    <property type="entry name" value="Type I PLP-dependent aspartate aminotransferase-like (Major domain)"/>
    <property type="match status" value="1"/>
</dbReference>
<dbReference type="RefSeq" id="WP_017868181.1">
    <property type="nucleotide sequence ID" value="NZ_BJYB01000001.1"/>
</dbReference>
<dbReference type="InterPro" id="IPR015421">
    <property type="entry name" value="PyrdxlP-dep_Trfase_major"/>
</dbReference>
<dbReference type="Gene3D" id="3.90.1150.10">
    <property type="entry name" value="Aspartate Aminotransferase, domain 1"/>
    <property type="match status" value="1"/>
</dbReference>
<evidence type="ECO:0000256" key="5">
    <source>
        <dbReference type="ARBA" id="ARBA00022898"/>
    </source>
</evidence>
<comment type="cofactor">
    <cofactor evidence="1 6">
        <name>pyridoxal 5'-phosphate</name>
        <dbReference type="ChEBI" id="CHEBI:597326"/>
    </cofactor>
</comment>
<keyword evidence="4 6" id="KW-0808">Transferase</keyword>
<sequence length="389" mass="43177">MVLKHKFNQQVEQVAISDIRQFDIDVSGIPEIIKLTLGEPDFNTPDHVKQAAVDAINDDQSHYAPNPGIPTLRKAAADYYNTKYHLDYRAEQVITTIGATESIAVSLQTILNPDDVVLVPTPVFPIYIPITQINHGKCITIDTSDDDFVLTPEKLRVTIKANQDKNIKALVLVYPSNPTGVTYSREQLKELSKVIKESGMWVLCDEIYAELSYNNETHTSLAEFLPDQVLLVSGLSKSHAMTGWRAGFLMGPSDFIEQAIKTHQYLVTAPTNNVQYAALEALTNGQADSEPMKAAYIKRRDFLCHELEECGFDVASPDGAFYLFAKIPTKFGTDSWKFVRQLAKKARVALIPGASFGPGGEGYVRISYAASLDDLKTAAQRIKEYVINN</sequence>
<dbReference type="InterPro" id="IPR004838">
    <property type="entry name" value="NHTrfase_class1_PyrdxlP-BS"/>
</dbReference>